<name>A0A2G9QIZ3_AQUCT</name>
<dbReference type="GO" id="GO:0019373">
    <property type="term" value="P:epoxygenase P450 pathway"/>
    <property type="evidence" value="ECO:0007669"/>
    <property type="project" value="TreeGrafter"/>
</dbReference>
<dbReference type="GO" id="GO:0006805">
    <property type="term" value="P:xenobiotic metabolic process"/>
    <property type="evidence" value="ECO:0007669"/>
    <property type="project" value="TreeGrafter"/>
</dbReference>
<evidence type="ECO:0000256" key="1">
    <source>
        <dbReference type="ARBA" id="ARBA00001971"/>
    </source>
</evidence>
<dbReference type="OrthoDB" id="1055148at2759"/>
<comment type="cofactor">
    <cofactor evidence="1">
        <name>heme</name>
        <dbReference type="ChEBI" id="CHEBI:30413"/>
    </cofactor>
</comment>
<sequence>MREKYGDVFTIYLGSRPVVVVNRYDAVKEVYVDRADDFLARGDIAASDTSYHNYGIAFTSDLNRWKELRRFSLSTMRTFGMGKKNIEHYIIEEAHCLVTELKKTKGKLTIKLSSK</sequence>
<gene>
    <name evidence="5" type="ORF">AB205_0136220</name>
</gene>
<comment type="similarity">
    <text evidence="2">Belongs to the cytochrome P450 family.</text>
</comment>
<evidence type="ECO:0000256" key="4">
    <source>
        <dbReference type="ARBA" id="ARBA00023004"/>
    </source>
</evidence>
<dbReference type="GO" id="GO:0005737">
    <property type="term" value="C:cytoplasm"/>
    <property type="evidence" value="ECO:0007669"/>
    <property type="project" value="TreeGrafter"/>
</dbReference>
<dbReference type="GO" id="GO:0005506">
    <property type="term" value="F:iron ion binding"/>
    <property type="evidence" value="ECO:0007669"/>
    <property type="project" value="InterPro"/>
</dbReference>
<accession>A0A2G9QIZ3</accession>
<proteinExistence type="inferred from homology"/>
<keyword evidence="4" id="KW-0408">Iron</keyword>
<organism evidence="5 6">
    <name type="scientific">Aquarana catesbeiana</name>
    <name type="common">American bullfrog</name>
    <name type="synonym">Rana catesbeiana</name>
    <dbReference type="NCBI Taxonomy" id="8400"/>
    <lineage>
        <taxon>Eukaryota</taxon>
        <taxon>Metazoa</taxon>
        <taxon>Chordata</taxon>
        <taxon>Craniata</taxon>
        <taxon>Vertebrata</taxon>
        <taxon>Euteleostomi</taxon>
        <taxon>Amphibia</taxon>
        <taxon>Batrachia</taxon>
        <taxon>Anura</taxon>
        <taxon>Neobatrachia</taxon>
        <taxon>Ranoidea</taxon>
        <taxon>Ranidae</taxon>
        <taxon>Aquarana</taxon>
    </lineage>
</organism>
<dbReference type="GO" id="GO:0020037">
    <property type="term" value="F:heme binding"/>
    <property type="evidence" value="ECO:0007669"/>
    <property type="project" value="InterPro"/>
</dbReference>
<protein>
    <submittedName>
        <fullName evidence="5">Uncharacterized protein</fullName>
    </submittedName>
</protein>
<dbReference type="PRINTS" id="PR00463">
    <property type="entry name" value="EP450I"/>
</dbReference>
<dbReference type="InterPro" id="IPR001128">
    <property type="entry name" value="Cyt_P450"/>
</dbReference>
<dbReference type="InterPro" id="IPR036396">
    <property type="entry name" value="Cyt_P450_sf"/>
</dbReference>
<dbReference type="PANTHER" id="PTHR24300:SF424">
    <property type="entry name" value="CYTOCHROME P450"/>
    <property type="match status" value="1"/>
</dbReference>
<dbReference type="Pfam" id="PF00067">
    <property type="entry name" value="p450"/>
    <property type="match status" value="1"/>
</dbReference>
<dbReference type="InterPro" id="IPR002401">
    <property type="entry name" value="Cyt_P450_E_grp-I"/>
</dbReference>
<evidence type="ECO:0000313" key="6">
    <source>
        <dbReference type="Proteomes" id="UP000228934"/>
    </source>
</evidence>
<reference evidence="6" key="1">
    <citation type="journal article" date="2017" name="Nat. Commun.">
        <title>The North American bullfrog draft genome provides insight into hormonal regulation of long noncoding RNA.</title>
        <authorList>
            <person name="Hammond S.A."/>
            <person name="Warren R.L."/>
            <person name="Vandervalk B.P."/>
            <person name="Kucuk E."/>
            <person name="Khan H."/>
            <person name="Gibb E.A."/>
            <person name="Pandoh P."/>
            <person name="Kirk H."/>
            <person name="Zhao Y."/>
            <person name="Jones M."/>
            <person name="Mungall A.J."/>
            <person name="Coope R."/>
            <person name="Pleasance S."/>
            <person name="Moore R.A."/>
            <person name="Holt R.A."/>
            <person name="Round J.M."/>
            <person name="Ohora S."/>
            <person name="Walle B.V."/>
            <person name="Veldhoen N."/>
            <person name="Helbing C.C."/>
            <person name="Birol I."/>
        </authorList>
    </citation>
    <scope>NUCLEOTIDE SEQUENCE [LARGE SCALE GENOMIC DNA]</scope>
</reference>
<evidence type="ECO:0000313" key="5">
    <source>
        <dbReference type="EMBL" id="PIO15598.1"/>
    </source>
</evidence>
<dbReference type="SUPFAM" id="SSF48264">
    <property type="entry name" value="Cytochrome P450"/>
    <property type="match status" value="1"/>
</dbReference>
<evidence type="ECO:0000256" key="3">
    <source>
        <dbReference type="ARBA" id="ARBA00022723"/>
    </source>
</evidence>
<dbReference type="InterPro" id="IPR050182">
    <property type="entry name" value="Cytochrome_P450_fam2"/>
</dbReference>
<dbReference type="GO" id="GO:0008392">
    <property type="term" value="F:arachidonate epoxygenase activity"/>
    <property type="evidence" value="ECO:0007669"/>
    <property type="project" value="TreeGrafter"/>
</dbReference>
<dbReference type="GO" id="GO:0016712">
    <property type="term" value="F:oxidoreductase activity, acting on paired donors, with incorporation or reduction of molecular oxygen, reduced flavin or flavoprotein as one donor, and incorporation of one atom of oxygen"/>
    <property type="evidence" value="ECO:0007669"/>
    <property type="project" value="TreeGrafter"/>
</dbReference>
<evidence type="ECO:0000256" key="2">
    <source>
        <dbReference type="ARBA" id="ARBA00010617"/>
    </source>
</evidence>
<dbReference type="PANTHER" id="PTHR24300">
    <property type="entry name" value="CYTOCHROME P450 508A4-RELATED"/>
    <property type="match status" value="1"/>
</dbReference>
<keyword evidence="3" id="KW-0479">Metal-binding</keyword>
<dbReference type="AlphaFoldDB" id="A0A2G9QIZ3"/>
<dbReference type="EMBL" id="KZ059519">
    <property type="protein sequence ID" value="PIO15598.1"/>
    <property type="molecule type" value="Genomic_DNA"/>
</dbReference>
<keyword evidence="6" id="KW-1185">Reference proteome</keyword>
<dbReference type="Gene3D" id="1.10.630.10">
    <property type="entry name" value="Cytochrome P450"/>
    <property type="match status" value="1"/>
</dbReference>
<dbReference type="Proteomes" id="UP000228934">
    <property type="component" value="Unassembled WGS sequence"/>
</dbReference>